<sequence>MFISIDSNASVRINRIGLFESVEQSESNRSNSVMRVGRNNLLNSLYFINNYIPGSNLESFFYFCTDSFYLRILNLIRMKLLFTILLFLISLFAFASNDNIELLISELDSVVENHQFYSDQKEEKLSSLKELLKYSDSIEQQFNISGKLFDAYSAYKSDSALVYARKKLQLAEKLNNKEYITDARLNLASIMGTMGMYKEAVDLLETVDIQKYPDLKAYYFHINRTVFGFMADYAVSVQEKARYDLLTDAYRDSLLTANPPSSSPHILVKSDQLILNKHYDEALQMLQSYFPTIKEENVHEKALIAYSISMAYRGKKEREEEKKWLTISAIHDLKSATKEYVSLRLLSFMLYEDGDIDRAYLYSRRSLEDALFCNARLRTIEISEIMPIVDKAYQHQTLSKQRLMMITIFIISFLSIALMIAVFFIYRQMKKLAAARKNLSLTNDQLNELNHELFRINKELKDTNETLSESNIIKEEYIGRYMDQCSEYIDKLDNYRRSLNKLAGTGKTEEMMHLIKSNQLIEDELKDFYHNFDITFLQLFPDFVEEFGKLLSDDEGFQLKQGQLMTTELRVFALIRLGITDSVKISHFLRCSLSTVYNYRTKMRNKALGNREEFEDKVMRIGLGNN</sequence>
<dbReference type="Pfam" id="PF19904">
    <property type="entry name" value="DUF6377"/>
    <property type="match status" value="1"/>
</dbReference>
<proteinExistence type="predicted"/>
<dbReference type="EMBL" id="VSSQ01000266">
    <property type="protein sequence ID" value="MPL88864.1"/>
    <property type="molecule type" value="Genomic_DNA"/>
</dbReference>
<keyword evidence="1" id="KW-0175">Coiled coil</keyword>
<accession>A0A644VBZ1</accession>
<keyword evidence="2" id="KW-0472">Membrane</keyword>
<evidence type="ECO:0000256" key="2">
    <source>
        <dbReference type="SAM" id="Phobius"/>
    </source>
</evidence>
<name>A0A644VBZ1_9ZZZZ</name>
<gene>
    <name evidence="4" type="ORF">SDC9_34893</name>
</gene>
<dbReference type="Gene3D" id="1.25.40.10">
    <property type="entry name" value="Tetratricopeptide repeat domain"/>
    <property type="match status" value="1"/>
</dbReference>
<keyword evidence="2" id="KW-0812">Transmembrane</keyword>
<evidence type="ECO:0000259" key="3">
    <source>
        <dbReference type="Pfam" id="PF19904"/>
    </source>
</evidence>
<reference evidence="4" key="1">
    <citation type="submission" date="2019-08" db="EMBL/GenBank/DDBJ databases">
        <authorList>
            <person name="Kucharzyk K."/>
            <person name="Murdoch R.W."/>
            <person name="Higgins S."/>
            <person name="Loffler F."/>
        </authorList>
    </citation>
    <scope>NUCLEOTIDE SEQUENCE</scope>
</reference>
<feature type="transmembrane region" description="Helical" evidence="2">
    <location>
        <begin position="403"/>
        <end position="426"/>
    </location>
</feature>
<evidence type="ECO:0000256" key="1">
    <source>
        <dbReference type="SAM" id="Coils"/>
    </source>
</evidence>
<keyword evidence="2" id="KW-1133">Transmembrane helix</keyword>
<dbReference type="InterPro" id="IPR045957">
    <property type="entry name" value="DUF6377"/>
</dbReference>
<feature type="domain" description="DUF6377" evidence="3">
    <location>
        <begin position="332"/>
        <end position="586"/>
    </location>
</feature>
<feature type="transmembrane region" description="Helical" evidence="2">
    <location>
        <begin position="80"/>
        <end position="96"/>
    </location>
</feature>
<dbReference type="AlphaFoldDB" id="A0A644VBZ1"/>
<evidence type="ECO:0000313" key="4">
    <source>
        <dbReference type="EMBL" id="MPL88864.1"/>
    </source>
</evidence>
<dbReference type="InterPro" id="IPR011990">
    <property type="entry name" value="TPR-like_helical_dom_sf"/>
</dbReference>
<protein>
    <recommendedName>
        <fullName evidence="3">DUF6377 domain-containing protein</fullName>
    </recommendedName>
</protein>
<comment type="caution">
    <text evidence="4">The sequence shown here is derived from an EMBL/GenBank/DDBJ whole genome shotgun (WGS) entry which is preliminary data.</text>
</comment>
<organism evidence="4">
    <name type="scientific">bioreactor metagenome</name>
    <dbReference type="NCBI Taxonomy" id="1076179"/>
    <lineage>
        <taxon>unclassified sequences</taxon>
        <taxon>metagenomes</taxon>
        <taxon>ecological metagenomes</taxon>
    </lineage>
</organism>
<feature type="coiled-coil region" evidence="1">
    <location>
        <begin position="429"/>
        <end position="466"/>
    </location>
</feature>